<protein>
    <submittedName>
        <fullName evidence="2">Uncharacterized protein</fullName>
    </submittedName>
</protein>
<gene>
    <name evidence="2" type="ORF">AVDCRST_MAG57-1984</name>
</gene>
<dbReference type="AlphaFoldDB" id="A0A6J4IEG7"/>
<dbReference type="EMBL" id="CADCTI010000164">
    <property type="protein sequence ID" value="CAA9248025.1"/>
    <property type="molecule type" value="Genomic_DNA"/>
</dbReference>
<feature type="region of interest" description="Disordered" evidence="1">
    <location>
        <begin position="1"/>
        <end position="54"/>
    </location>
</feature>
<proteinExistence type="predicted"/>
<feature type="compositionally biased region" description="Low complexity" evidence="1">
    <location>
        <begin position="21"/>
        <end position="30"/>
    </location>
</feature>
<accession>A0A6J4IEG7</accession>
<name>A0A6J4IEG7_9ACTN</name>
<evidence type="ECO:0000313" key="2">
    <source>
        <dbReference type="EMBL" id="CAA9248025.1"/>
    </source>
</evidence>
<reference evidence="2" key="1">
    <citation type="submission" date="2020-02" db="EMBL/GenBank/DDBJ databases">
        <authorList>
            <person name="Meier V. D."/>
        </authorList>
    </citation>
    <scope>NUCLEOTIDE SEQUENCE</scope>
    <source>
        <strain evidence="2">AVDCRST_MAG57</strain>
    </source>
</reference>
<sequence>MVALDSRLGSAGSGPGVVLTPPRSSAASGRAGRDASRPARPPGTRRSSARRRSG</sequence>
<organism evidence="2">
    <name type="scientific">uncultured Blastococcus sp</name>
    <dbReference type="NCBI Taxonomy" id="217144"/>
    <lineage>
        <taxon>Bacteria</taxon>
        <taxon>Bacillati</taxon>
        <taxon>Actinomycetota</taxon>
        <taxon>Actinomycetes</taxon>
        <taxon>Geodermatophilales</taxon>
        <taxon>Geodermatophilaceae</taxon>
        <taxon>Blastococcus</taxon>
        <taxon>environmental samples</taxon>
    </lineage>
</organism>
<evidence type="ECO:0000256" key="1">
    <source>
        <dbReference type="SAM" id="MobiDB-lite"/>
    </source>
</evidence>